<dbReference type="Proteomes" id="UP000032702">
    <property type="component" value="Unassembled WGS sequence"/>
</dbReference>
<evidence type="ECO:0000313" key="3">
    <source>
        <dbReference type="EMBL" id="EAU63839.1"/>
    </source>
</evidence>
<feature type="region of interest" description="Disordered" evidence="1">
    <location>
        <begin position="68"/>
        <end position="95"/>
    </location>
</feature>
<name>Q08TM0_STIAD</name>
<proteinExistence type="predicted"/>
<feature type="region of interest" description="Disordered" evidence="1">
    <location>
        <begin position="137"/>
        <end position="159"/>
    </location>
</feature>
<dbReference type="Gene3D" id="2.60.40.10">
    <property type="entry name" value="Immunoglobulins"/>
    <property type="match status" value="2"/>
</dbReference>
<evidence type="ECO:0000259" key="2">
    <source>
        <dbReference type="Pfam" id="PF16403"/>
    </source>
</evidence>
<dbReference type="InterPro" id="IPR032179">
    <property type="entry name" value="Cry22Aa_Ig-like"/>
</dbReference>
<dbReference type="InterPro" id="IPR013783">
    <property type="entry name" value="Ig-like_fold"/>
</dbReference>
<comment type="caution">
    <text evidence="3">The sequence shown here is derived from an EMBL/GenBank/DDBJ whole genome shotgun (WGS) entry which is preliminary data.</text>
</comment>
<reference evidence="3 4" key="1">
    <citation type="submission" date="2006-04" db="EMBL/GenBank/DDBJ databases">
        <authorList>
            <person name="Nierman W.C."/>
        </authorList>
    </citation>
    <scope>NUCLEOTIDE SEQUENCE [LARGE SCALE GENOMIC DNA]</scope>
    <source>
        <strain evidence="3 4">DW4/3-1</strain>
    </source>
</reference>
<sequence>MRPCQSRTWPPGCAPWPPHWTWWGRSGLCSSSGRSSTGCAASRASPTTRGPPGTCSPRACASCRTRASCAGSSIPSGPSAASTTSPRRARSWRPRCSPCCSGASGGCPRGRAPEAPSCTTAGSAFTRSWHVRPVAALSRGGTSPSVASPSPSPPLRNEGGAKAWHTAAWFSLTDIDEICGERVFHAVWGHPLSLARICGRRPPKVDMTLSIPLLESSKKSSSLALCVLLGTLTACGSPQPAEPSLPEKAEMAASLPFDVDEVIQRARRTPSVMASPSAFEVSPETPLYAEFYTQHQVTPAVAAGNGLYFVVWTEFYPSTPQQPVIKGVRVRASDGALLDAAPINVRPNPYTVYTPMGDPSVAFDGTNFLVVFTEYRQSNISPYLRTMGVLVRASDGAVLTPYGLVLSTGSRETSRPSVAFDGTNYLAVWEGWTIPQNGSSSTYLLHGARVRPSGELVDTTAFPIAPNGYNARLAYGGGSYLAAWSEGSSGPIRVTRFFPGVAQPIASLTLAGSGGSTPALAFDGSNFLVVWNEAGGVLKGKRVSISPWRVLDDTALTLGAEAVSPATVSFDTSSFRISYQGTRGGARKLISIRVNSSGEVTPGAEQILSDLHPSSGEERPSVASLGTAQNLVAYKQYDPALGRTRIKVRRFSDLQAAPCATGTPALVLQGSAELTLECGAGTYTDPGARAFDGCGGPLQVHAYNTGSDASGPGPNLSVEGSYSVSYAAWDATGSVTASRTVHVDDRTAPVLVLKGAAHQTHTCGSQWADPGVEATDACYGNLAHTVWRTGEVNGWAEGTYTVTYSLTDSGGNAAPPVTRTVEVVDCPW</sequence>
<evidence type="ECO:0000313" key="4">
    <source>
        <dbReference type="Proteomes" id="UP000032702"/>
    </source>
</evidence>
<organism evidence="3 4">
    <name type="scientific">Stigmatella aurantiaca (strain DW4/3-1)</name>
    <dbReference type="NCBI Taxonomy" id="378806"/>
    <lineage>
        <taxon>Bacteria</taxon>
        <taxon>Pseudomonadati</taxon>
        <taxon>Myxococcota</taxon>
        <taxon>Myxococcia</taxon>
        <taxon>Myxococcales</taxon>
        <taxon>Cystobacterineae</taxon>
        <taxon>Archangiaceae</taxon>
        <taxon>Stigmatella</taxon>
    </lineage>
</organism>
<gene>
    <name evidence="3" type="ORF">STIAU_7430</name>
</gene>
<protein>
    <recommendedName>
        <fullName evidence="2">Pesticidal crystal protein Cry22Aa Ig-like domain-containing protein</fullName>
    </recommendedName>
</protein>
<dbReference type="EMBL" id="AAMD01000143">
    <property type="protein sequence ID" value="EAU63839.1"/>
    <property type="molecule type" value="Genomic_DNA"/>
</dbReference>
<feature type="domain" description="Pesticidal crystal protein Cry22Aa Ig-like" evidence="2">
    <location>
        <begin position="753"/>
        <end position="823"/>
    </location>
</feature>
<dbReference type="AlphaFoldDB" id="Q08TM0"/>
<accession>Q08TM0</accession>
<feature type="compositionally biased region" description="Low complexity" evidence="1">
    <location>
        <begin position="68"/>
        <end position="86"/>
    </location>
</feature>
<evidence type="ECO:0000256" key="1">
    <source>
        <dbReference type="SAM" id="MobiDB-lite"/>
    </source>
</evidence>
<dbReference type="Pfam" id="PF16403">
    <property type="entry name" value="Bact_surface_Ig-like"/>
    <property type="match status" value="1"/>
</dbReference>